<reference evidence="1 2" key="1">
    <citation type="journal article" date="2018" name="Biotechnol. Adv.">
        <title>Improved genomic resources and new bioinformatic workflow for the carcinogenic parasite Clonorchis sinensis: Biotechnological implications.</title>
        <authorList>
            <person name="Wang D."/>
            <person name="Korhonen P.K."/>
            <person name="Gasser R.B."/>
            <person name="Young N.D."/>
        </authorList>
    </citation>
    <scope>NUCLEOTIDE SEQUENCE [LARGE SCALE GENOMIC DNA]</scope>
    <source>
        <strain evidence="1">Cs-k2</strain>
    </source>
</reference>
<proteinExistence type="predicted"/>
<evidence type="ECO:0000313" key="1">
    <source>
        <dbReference type="EMBL" id="KAG5443387.1"/>
    </source>
</evidence>
<organism evidence="1 2">
    <name type="scientific">Clonorchis sinensis</name>
    <name type="common">Chinese liver fluke</name>
    <dbReference type="NCBI Taxonomy" id="79923"/>
    <lineage>
        <taxon>Eukaryota</taxon>
        <taxon>Metazoa</taxon>
        <taxon>Spiralia</taxon>
        <taxon>Lophotrochozoa</taxon>
        <taxon>Platyhelminthes</taxon>
        <taxon>Trematoda</taxon>
        <taxon>Digenea</taxon>
        <taxon>Opisthorchiida</taxon>
        <taxon>Opisthorchiata</taxon>
        <taxon>Opisthorchiidae</taxon>
        <taxon>Clonorchis</taxon>
    </lineage>
</organism>
<dbReference type="EMBL" id="NIRI02000056">
    <property type="protein sequence ID" value="KAG5443387.1"/>
    <property type="molecule type" value="Genomic_DNA"/>
</dbReference>
<protein>
    <submittedName>
        <fullName evidence="1">Uncharacterized protein</fullName>
    </submittedName>
</protein>
<sequence>MAKIKLNLRGNANNIRRKVACGGFNKGYYHSKPVLSSRCGGEWCLKSDEIQECCRVWYISGIGIPPSSSDNLDFRLETEQPTLFIPFDIYYVGFESYLLKSLYLSSFFLWWLV</sequence>
<keyword evidence="2" id="KW-1185">Reference proteome</keyword>
<evidence type="ECO:0000313" key="2">
    <source>
        <dbReference type="Proteomes" id="UP000286415"/>
    </source>
</evidence>
<gene>
    <name evidence="1" type="ORF">CSKR_108169</name>
</gene>
<name>A0A8T1M219_CLOSI</name>
<dbReference type="Proteomes" id="UP000286415">
    <property type="component" value="Unassembled WGS sequence"/>
</dbReference>
<reference evidence="1 2" key="2">
    <citation type="journal article" date="2021" name="Genomics">
        <title>High-quality reference genome for Clonorchis sinensis.</title>
        <authorList>
            <person name="Young N.D."/>
            <person name="Stroehlein A.J."/>
            <person name="Kinkar L."/>
            <person name="Wang T."/>
            <person name="Sohn W.M."/>
            <person name="Chang B.C.H."/>
            <person name="Kaur P."/>
            <person name="Weisz D."/>
            <person name="Dudchenko O."/>
            <person name="Aiden E.L."/>
            <person name="Korhonen P.K."/>
            <person name="Gasser R.B."/>
        </authorList>
    </citation>
    <scope>NUCLEOTIDE SEQUENCE [LARGE SCALE GENOMIC DNA]</scope>
    <source>
        <strain evidence="1">Cs-k2</strain>
    </source>
</reference>
<accession>A0A8T1M219</accession>
<comment type="caution">
    <text evidence="1">The sequence shown here is derived from an EMBL/GenBank/DDBJ whole genome shotgun (WGS) entry which is preliminary data.</text>
</comment>